<keyword evidence="8" id="KW-0443">Lipid metabolism</keyword>
<keyword evidence="6" id="KW-0408">Iron</keyword>
<keyword evidence="7" id="KW-0411">Iron-sulfur</keyword>
<evidence type="ECO:0000256" key="2">
    <source>
        <dbReference type="ARBA" id="ARBA00022714"/>
    </source>
</evidence>
<feature type="domain" description="Rieske" evidence="11">
    <location>
        <begin position="22"/>
        <end position="122"/>
    </location>
</feature>
<dbReference type="PANTHER" id="PTHR21266:SF60">
    <property type="entry name" value="3-KETOSTEROID-9-ALPHA-MONOOXYGENASE, OXYGENASE COMPONENT"/>
    <property type="match status" value="1"/>
</dbReference>
<keyword evidence="13" id="KW-1185">Reference proteome</keyword>
<evidence type="ECO:0000256" key="5">
    <source>
        <dbReference type="ARBA" id="ARBA00023002"/>
    </source>
</evidence>
<dbReference type="InterPro" id="IPR045605">
    <property type="entry name" value="KshA-like_C"/>
</dbReference>
<evidence type="ECO:0000256" key="4">
    <source>
        <dbReference type="ARBA" id="ARBA00022963"/>
    </source>
</evidence>
<reference evidence="13" key="1">
    <citation type="journal article" date="2019" name="Int. J. Syst. Evol. Microbiol.">
        <title>The Global Catalogue of Microorganisms (GCM) 10K type strain sequencing project: providing services to taxonomists for standard genome sequencing and annotation.</title>
        <authorList>
            <consortium name="The Broad Institute Genomics Platform"/>
            <consortium name="The Broad Institute Genome Sequencing Center for Infectious Disease"/>
            <person name="Wu L."/>
            <person name="Ma J."/>
        </authorList>
    </citation>
    <scope>NUCLEOTIDE SEQUENCE [LARGE SCALE GENOMIC DNA]</scope>
    <source>
        <strain evidence="13">JCM 4586</strain>
    </source>
</reference>
<evidence type="ECO:0000256" key="6">
    <source>
        <dbReference type="ARBA" id="ARBA00023004"/>
    </source>
</evidence>
<dbReference type="CDD" id="cd03469">
    <property type="entry name" value="Rieske_RO_Alpha_N"/>
    <property type="match status" value="1"/>
</dbReference>
<keyword evidence="8" id="KW-0753">Steroid metabolism</keyword>
<protein>
    <recommendedName>
        <fullName evidence="9">Rieske-type oxygenase</fullName>
    </recommendedName>
</protein>
<keyword evidence="5" id="KW-0560">Oxidoreductase</keyword>
<keyword evidence="3" id="KW-0479">Metal-binding</keyword>
<dbReference type="InterPro" id="IPR017941">
    <property type="entry name" value="Rieske_2Fe-2S"/>
</dbReference>
<dbReference type="EMBL" id="BMUT01000019">
    <property type="protein sequence ID" value="GGY08006.1"/>
    <property type="molecule type" value="Genomic_DNA"/>
</dbReference>
<sequence>MRTEPSVVGDGRGPVLPYPSGWFCLALSRELAPGAVLSRRFAGEDVVLYRTRDGRPRAVRPYCPHLGAHLGLGTVEGRNLVCPFHNFAYAPDGACVHAPGGRAPRIRLEHHTLRERDGFVFVWRGHDDAPPTWEIPGAPGAIPPPTAVWTADVLTHAQDLSENSLDYRHLNTLHGVAVRELVPPQAEGPFLRLRLQLAPKRFPALKITSEYAFLLAGVGCFRTDTSMPPLGLAIHLWAMHTPTGPRSTRMLVAAACTGLDGTPRSALPLLQQPLARSVARGILWGAVNALKDDLKIWNTKRYEPRPRLAAGDEAIGSYRSWVRQFYPPS</sequence>
<dbReference type="InterPro" id="IPR050584">
    <property type="entry name" value="Cholesterol_7-desaturase"/>
</dbReference>
<dbReference type="RefSeq" id="WP_190025228.1">
    <property type="nucleotide sequence ID" value="NZ_BMUT01000019.1"/>
</dbReference>
<organism evidence="12 13">
    <name type="scientific">Streptomyces hiroshimensis</name>
    <dbReference type="NCBI Taxonomy" id="66424"/>
    <lineage>
        <taxon>Bacteria</taxon>
        <taxon>Bacillati</taxon>
        <taxon>Actinomycetota</taxon>
        <taxon>Actinomycetes</taxon>
        <taxon>Kitasatosporales</taxon>
        <taxon>Streptomycetaceae</taxon>
        <taxon>Streptomyces</taxon>
    </lineage>
</organism>
<dbReference type="Proteomes" id="UP000659223">
    <property type="component" value="Unassembled WGS sequence"/>
</dbReference>
<evidence type="ECO:0000313" key="12">
    <source>
        <dbReference type="EMBL" id="GGY08006.1"/>
    </source>
</evidence>
<evidence type="ECO:0000256" key="3">
    <source>
        <dbReference type="ARBA" id="ARBA00022723"/>
    </source>
</evidence>
<dbReference type="Gene3D" id="3.90.380.10">
    <property type="entry name" value="Naphthalene 1,2-dioxygenase Alpha Subunit, Chain A, domain 1"/>
    <property type="match status" value="1"/>
</dbReference>
<name>A0ABQ2Z9V9_9ACTN</name>
<dbReference type="SUPFAM" id="SSF50022">
    <property type="entry name" value="ISP domain"/>
    <property type="match status" value="1"/>
</dbReference>
<evidence type="ECO:0000256" key="8">
    <source>
        <dbReference type="ARBA" id="ARBA00023221"/>
    </source>
</evidence>
<keyword evidence="4" id="KW-0442">Lipid degradation</keyword>
<dbReference type="InterPro" id="IPR036922">
    <property type="entry name" value="Rieske_2Fe-2S_sf"/>
</dbReference>
<keyword evidence="2" id="KW-0001">2Fe-2S</keyword>
<evidence type="ECO:0000313" key="13">
    <source>
        <dbReference type="Proteomes" id="UP000659223"/>
    </source>
</evidence>
<proteinExistence type="predicted"/>
<dbReference type="Pfam" id="PF19298">
    <property type="entry name" value="KshA_C"/>
    <property type="match status" value="1"/>
</dbReference>
<evidence type="ECO:0000256" key="1">
    <source>
        <dbReference type="ARBA" id="ARBA00001962"/>
    </source>
</evidence>
<evidence type="ECO:0000259" key="11">
    <source>
        <dbReference type="PROSITE" id="PS51296"/>
    </source>
</evidence>
<gene>
    <name evidence="12" type="ORF">GCM10010324_63660</name>
</gene>
<dbReference type="PANTHER" id="PTHR21266">
    <property type="entry name" value="IRON-SULFUR DOMAIN CONTAINING PROTEIN"/>
    <property type="match status" value="1"/>
</dbReference>
<evidence type="ECO:0000256" key="7">
    <source>
        <dbReference type="ARBA" id="ARBA00023014"/>
    </source>
</evidence>
<evidence type="ECO:0000256" key="10">
    <source>
        <dbReference type="ARBA" id="ARBA00046982"/>
    </source>
</evidence>
<accession>A0ABQ2Z9V9</accession>
<dbReference type="Pfam" id="PF00355">
    <property type="entry name" value="Rieske"/>
    <property type="match status" value="1"/>
</dbReference>
<comment type="cofactor">
    <cofactor evidence="1">
        <name>Fe cation</name>
        <dbReference type="ChEBI" id="CHEBI:24875"/>
    </cofactor>
</comment>
<evidence type="ECO:0000256" key="9">
    <source>
        <dbReference type="ARBA" id="ARBA00030944"/>
    </source>
</evidence>
<dbReference type="Gene3D" id="2.102.10.10">
    <property type="entry name" value="Rieske [2Fe-2S] iron-sulphur domain"/>
    <property type="match status" value="1"/>
</dbReference>
<dbReference type="PROSITE" id="PS51296">
    <property type="entry name" value="RIESKE"/>
    <property type="match status" value="1"/>
</dbReference>
<comment type="subunit">
    <text evidence="10">Homotrimer. The two-component system 3-ketosteroid-9-alpha-monooxygenase is composed of an oxygenase component KshA and a reductase component KshB.</text>
</comment>
<dbReference type="SUPFAM" id="SSF55961">
    <property type="entry name" value="Bet v1-like"/>
    <property type="match status" value="1"/>
</dbReference>
<comment type="caution">
    <text evidence="12">The sequence shown here is derived from an EMBL/GenBank/DDBJ whole genome shotgun (WGS) entry which is preliminary data.</text>
</comment>